<dbReference type="InterPro" id="IPR057326">
    <property type="entry name" value="KR_dom"/>
</dbReference>
<dbReference type="NCBIfam" id="NF005559">
    <property type="entry name" value="PRK07231.1"/>
    <property type="match status" value="1"/>
</dbReference>
<dbReference type="InterPro" id="IPR020904">
    <property type="entry name" value="Sc_DH/Rdtase_CS"/>
</dbReference>
<dbReference type="EC" id="1.1.1.100" evidence="4"/>
<proteinExistence type="inferred from homology"/>
<accession>A0ABR6LSR5</accession>
<reference evidence="4 5" key="1">
    <citation type="submission" date="2020-08" db="EMBL/GenBank/DDBJ databases">
        <title>Sequencing the genomes of 1000 actinobacteria strains.</title>
        <authorList>
            <person name="Klenk H.-P."/>
        </authorList>
    </citation>
    <scope>NUCLEOTIDE SEQUENCE [LARGE SCALE GENOMIC DNA]</scope>
    <source>
        <strain evidence="4 5">DSM 41530</strain>
    </source>
</reference>
<dbReference type="EMBL" id="JACHNG010000001">
    <property type="protein sequence ID" value="MBB4785370.1"/>
    <property type="molecule type" value="Genomic_DNA"/>
</dbReference>
<name>A0ABR6LSR5_9ACTN</name>
<evidence type="ECO:0000256" key="1">
    <source>
        <dbReference type="ARBA" id="ARBA00006484"/>
    </source>
</evidence>
<organism evidence="4 5">
    <name type="scientific">Streptomyces rapamycinicus</name>
    <dbReference type="NCBI Taxonomy" id="1226757"/>
    <lineage>
        <taxon>Bacteria</taxon>
        <taxon>Bacillati</taxon>
        <taxon>Actinomycetota</taxon>
        <taxon>Actinomycetes</taxon>
        <taxon>Kitasatosporales</taxon>
        <taxon>Streptomycetaceae</taxon>
        <taxon>Streptomyces</taxon>
        <taxon>Streptomyces violaceusniger group</taxon>
    </lineage>
</organism>
<feature type="domain" description="Ketoreductase" evidence="3">
    <location>
        <begin position="28"/>
        <end position="223"/>
    </location>
</feature>
<gene>
    <name evidence="4" type="ORF">BJY27_006331</name>
</gene>
<dbReference type="PRINTS" id="PR00080">
    <property type="entry name" value="SDRFAMILY"/>
</dbReference>
<keyword evidence="5" id="KW-1185">Reference proteome</keyword>
<protein>
    <submittedName>
        <fullName evidence="4">3-oxoacyl-[acyl-carrier protein] reductase</fullName>
        <ecNumber evidence="4">1.1.1.100</ecNumber>
    </submittedName>
</protein>
<keyword evidence="2 4" id="KW-0560">Oxidoreductase</keyword>
<dbReference type="PROSITE" id="PS00061">
    <property type="entry name" value="ADH_SHORT"/>
    <property type="match status" value="1"/>
</dbReference>
<evidence type="ECO:0000259" key="3">
    <source>
        <dbReference type="SMART" id="SM00822"/>
    </source>
</evidence>
<dbReference type="InterPro" id="IPR036291">
    <property type="entry name" value="NAD(P)-bd_dom_sf"/>
</dbReference>
<dbReference type="SMART" id="SM00822">
    <property type="entry name" value="PKS_KR"/>
    <property type="match status" value="1"/>
</dbReference>
<dbReference type="SUPFAM" id="SSF51735">
    <property type="entry name" value="NAD(P)-binding Rossmann-fold domains"/>
    <property type="match status" value="1"/>
</dbReference>
<dbReference type="Proteomes" id="UP000530530">
    <property type="component" value="Unassembled WGS sequence"/>
</dbReference>
<dbReference type="Pfam" id="PF13561">
    <property type="entry name" value="adh_short_C2"/>
    <property type="match status" value="1"/>
</dbReference>
<dbReference type="PRINTS" id="PR00081">
    <property type="entry name" value="GDHRDH"/>
</dbReference>
<dbReference type="InterPro" id="IPR002347">
    <property type="entry name" value="SDR_fam"/>
</dbReference>
<sequence>MAIMANQTGVGRGDGVSPKNADSRLAGKVALVTGASKGIGAGIAREFAAAGASVVVNYASSAAGAERVVQDIQARGGTAIAVQGDVSVPGDVERLFARTVDAYGRFDILVNNAGVYHAQPLETVTQQEIDRQLSVNVTGPIRTIQEALKYFGSDGGSVINIGSLDSARAVPGMSVYAATKGAVDALTRVLAAELGPRGIRVNTLAPGGVETEGIHAAGFIGSDAETDMIGRTPLGRIGQPKDLARAAVFFASDDAAWVTGERLTASGGLRS</sequence>
<dbReference type="GO" id="GO:0004316">
    <property type="term" value="F:3-oxoacyl-[acyl-carrier-protein] reductase (NADPH) activity"/>
    <property type="evidence" value="ECO:0007669"/>
    <property type="project" value="UniProtKB-EC"/>
</dbReference>
<dbReference type="PANTHER" id="PTHR43639:SF1">
    <property type="entry name" value="SHORT-CHAIN DEHYDROGENASE_REDUCTASE FAMILY PROTEIN"/>
    <property type="match status" value="1"/>
</dbReference>
<comment type="caution">
    <text evidence="4">The sequence shown here is derived from an EMBL/GenBank/DDBJ whole genome shotgun (WGS) entry which is preliminary data.</text>
</comment>
<dbReference type="PANTHER" id="PTHR43639">
    <property type="entry name" value="OXIDOREDUCTASE, SHORT-CHAIN DEHYDROGENASE/REDUCTASE FAMILY (AFU_ORTHOLOGUE AFUA_5G02870)"/>
    <property type="match status" value="1"/>
</dbReference>
<evidence type="ECO:0000313" key="5">
    <source>
        <dbReference type="Proteomes" id="UP000530530"/>
    </source>
</evidence>
<evidence type="ECO:0000313" key="4">
    <source>
        <dbReference type="EMBL" id="MBB4785370.1"/>
    </source>
</evidence>
<dbReference type="Gene3D" id="3.40.50.720">
    <property type="entry name" value="NAD(P)-binding Rossmann-like Domain"/>
    <property type="match status" value="1"/>
</dbReference>
<evidence type="ECO:0000256" key="2">
    <source>
        <dbReference type="ARBA" id="ARBA00023002"/>
    </source>
</evidence>
<comment type="similarity">
    <text evidence="1">Belongs to the short-chain dehydrogenases/reductases (SDR) family.</text>
</comment>